<evidence type="ECO:0000256" key="1">
    <source>
        <dbReference type="SAM" id="MobiDB-lite"/>
    </source>
</evidence>
<name>A0ABM0SKD4_CAMSA</name>
<feature type="domain" description="Putative plant transposon protein" evidence="2">
    <location>
        <begin position="175"/>
        <end position="285"/>
    </location>
</feature>
<dbReference type="Pfam" id="PF20167">
    <property type="entry name" value="Transposase_32"/>
    <property type="match status" value="1"/>
</dbReference>
<evidence type="ECO:0000313" key="4">
    <source>
        <dbReference type="RefSeq" id="XP_010412397.1"/>
    </source>
</evidence>
<organism evidence="3 4">
    <name type="scientific">Camelina sativa</name>
    <name type="common">False flax</name>
    <name type="synonym">Myagrum sativum</name>
    <dbReference type="NCBI Taxonomy" id="90675"/>
    <lineage>
        <taxon>Eukaryota</taxon>
        <taxon>Viridiplantae</taxon>
        <taxon>Streptophyta</taxon>
        <taxon>Embryophyta</taxon>
        <taxon>Tracheophyta</taxon>
        <taxon>Spermatophyta</taxon>
        <taxon>Magnoliopsida</taxon>
        <taxon>eudicotyledons</taxon>
        <taxon>Gunneridae</taxon>
        <taxon>Pentapetalae</taxon>
        <taxon>rosids</taxon>
        <taxon>malvids</taxon>
        <taxon>Brassicales</taxon>
        <taxon>Brassicaceae</taxon>
        <taxon>Camelineae</taxon>
        <taxon>Camelina</taxon>
    </lineage>
</organism>
<accession>A0ABM0SKD4</accession>
<feature type="compositionally biased region" description="Polar residues" evidence="1">
    <location>
        <begin position="48"/>
        <end position="57"/>
    </location>
</feature>
<reference evidence="3" key="1">
    <citation type="journal article" date="2014" name="Nat. Commun.">
        <title>The emerging biofuel crop Camelina sativa retains a highly undifferentiated hexaploid genome structure.</title>
        <authorList>
            <person name="Kagale S."/>
            <person name="Koh C."/>
            <person name="Nixon J."/>
            <person name="Bollina V."/>
            <person name="Clarke W.E."/>
            <person name="Tuteja R."/>
            <person name="Spillane C."/>
            <person name="Robinson S.J."/>
            <person name="Links M.G."/>
            <person name="Clarke C."/>
            <person name="Higgins E.E."/>
            <person name="Huebert T."/>
            <person name="Sharpe A.G."/>
            <person name="Parkin I.A."/>
        </authorList>
    </citation>
    <scope>NUCLEOTIDE SEQUENCE [LARGE SCALE GENOMIC DNA]</scope>
    <source>
        <strain evidence="3">cv. DH55</strain>
    </source>
</reference>
<proteinExistence type="predicted"/>
<protein>
    <submittedName>
        <fullName evidence="4">Uncharacterized protein LOC104698685</fullName>
    </submittedName>
</protein>
<feature type="compositionally biased region" description="Polar residues" evidence="1">
    <location>
        <begin position="11"/>
        <end position="26"/>
    </location>
</feature>
<dbReference type="Proteomes" id="UP000694864">
    <property type="component" value="Chromosome 6"/>
</dbReference>
<feature type="compositionally biased region" description="Basic residues" evidence="1">
    <location>
        <begin position="86"/>
        <end position="103"/>
    </location>
</feature>
<reference evidence="4" key="2">
    <citation type="submission" date="2025-08" db="UniProtKB">
        <authorList>
            <consortium name="RefSeq"/>
        </authorList>
    </citation>
    <scope>IDENTIFICATION</scope>
    <source>
        <tissue evidence="4">Leaf</tissue>
    </source>
</reference>
<evidence type="ECO:0000313" key="3">
    <source>
        <dbReference type="Proteomes" id="UP000694864"/>
    </source>
</evidence>
<dbReference type="InterPro" id="IPR046796">
    <property type="entry name" value="Transposase_32_dom"/>
</dbReference>
<evidence type="ECO:0000259" key="2">
    <source>
        <dbReference type="Pfam" id="PF20167"/>
    </source>
</evidence>
<gene>
    <name evidence="4" type="primary">LOC104698685</name>
</gene>
<feature type="compositionally biased region" description="Low complexity" evidence="1">
    <location>
        <begin position="104"/>
        <end position="116"/>
    </location>
</feature>
<dbReference type="GeneID" id="104698685"/>
<feature type="region of interest" description="Disordered" evidence="1">
    <location>
        <begin position="1"/>
        <end position="116"/>
    </location>
</feature>
<sequence length="386" mass="42990">MNALILVPYSEDSSSAEKTQGQNDESFGTACDVNLGESEETESDEPTVGSSIDQVLKSQKGKEPELSGDEIDPTGISVQEQFERLARKKRVHKNLGPPKKSRKTGGSSSTHTKSTSKFDPKVFTSIYAQTRYKSFASRQITKERLVDLAAKDEWGYLDLVKRMGIPASVEGLVSYVKEVIAEFYANLPEKASADGIKVLVRGHTYEFSPAAINQVFDQPPLSKAEKQAVADVDLLVLKRLLISSYNWIPSSHRNHVSEQRARLVYKIFKGIRFDFGKMKKLEIIESEVFDKLVAYRKDARTGKAYATKFPECPSFYVPPVSSEPPSTAAPGQNFIDVELGSIRMSLVDQNDPEVVYGALIDTARVLQTLFGMIHRLTQNHPMSKML</sequence>
<keyword evidence="3" id="KW-1185">Reference proteome</keyword>
<dbReference type="RefSeq" id="XP_010412397.1">
    <property type="nucleotide sequence ID" value="XM_010414095.1"/>
</dbReference>